<dbReference type="EMBL" id="KM236246">
    <property type="protein sequence ID" value="AIW03402.1"/>
    <property type="molecule type" value="Genomic_DNA"/>
</dbReference>
<keyword evidence="3" id="KW-1185">Reference proteome</keyword>
<evidence type="ECO:0000313" key="1">
    <source>
        <dbReference type="EMBL" id="AIW03402.1"/>
    </source>
</evidence>
<evidence type="ECO:0000313" key="2">
    <source>
        <dbReference type="EMBL" id="AIW03633.1"/>
    </source>
</evidence>
<dbReference type="EMBL" id="KM236246">
    <property type="protein sequence ID" value="AIW03633.1"/>
    <property type="molecule type" value="Genomic_DNA"/>
</dbReference>
<dbReference type="GeneID" id="24608210"/>
<organism evidence="2 3">
    <name type="scientific">Bacillus phage Moonbeam</name>
    <dbReference type="NCBI Taxonomy" id="1540091"/>
    <lineage>
        <taxon>Viruses</taxon>
        <taxon>Duplodnaviria</taxon>
        <taxon>Heunggongvirae</taxon>
        <taxon>Uroviricota</taxon>
        <taxon>Caudoviricetes</taxon>
        <taxon>Herelleviridae</taxon>
        <taxon>Bastillevirinae</taxon>
        <taxon>Moonbeamvirus</taxon>
        <taxon>Moonbeamvirus moonbeam</taxon>
    </lineage>
</organism>
<evidence type="ECO:0000313" key="3">
    <source>
        <dbReference type="Proteomes" id="UP000030207"/>
    </source>
</evidence>
<dbReference type="Proteomes" id="UP000030207">
    <property type="component" value="Segment"/>
</dbReference>
<name>A0A0A0RVD3_9CAUD</name>
<dbReference type="KEGG" id="vg:24607978"/>
<gene>
    <name evidence="2" type="ORF">CPT_Moonbeam235</name>
    <name evidence="1" type="ORF">CPT_Moonbeam4</name>
</gene>
<reference evidence="2 3" key="1">
    <citation type="submission" date="2014-07" db="EMBL/GenBank/DDBJ databases">
        <title>Complete Genome of Bacillus megaterium Myophage Moonbeam.</title>
        <authorList>
            <person name="Cadungog J.N."/>
            <person name="Khatemi B.E."/>
            <person name="Hernandez A.C."/>
            <person name="Everett G.F.K."/>
        </authorList>
    </citation>
    <scope>NUCLEOTIDE SEQUENCE [LARGE SCALE GENOMIC DNA]</scope>
</reference>
<dbReference type="GeneID" id="24607978"/>
<dbReference type="RefSeq" id="YP_009151798.1">
    <property type="nucleotide sequence ID" value="NC_027374.1"/>
</dbReference>
<dbReference type="RefSeq" id="YP_009151567.1">
    <property type="nucleotide sequence ID" value="NC_027374.1"/>
</dbReference>
<sequence>MNSEQYRFTLRYDFMGTPSEEDCFINKDNFYPYGNVKEGTKTRSQYGFMRIVKVYDEPHIKYGKFIAESITYEEMNK</sequence>
<protein>
    <submittedName>
        <fullName evidence="2">Uncharacterized protein</fullName>
    </submittedName>
</protein>
<accession>A0A0A0RVD3</accession>
<dbReference type="KEGG" id="vg:24608210"/>
<proteinExistence type="predicted"/>